<keyword evidence="8" id="KW-1185">Reference proteome</keyword>
<comment type="caution">
    <text evidence="7">The sequence shown here is derived from an EMBL/GenBank/DDBJ whole genome shotgun (WGS) entry which is preliminary data.</text>
</comment>
<evidence type="ECO:0000313" key="8">
    <source>
        <dbReference type="Proteomes" id="UP001415857"/>
    </source>
</evidence>
<evidence type="ECO:0000256" key="3">
    <source>
        <dbReference type="ARBA" id="ARBA00022833"/>
    </source>
</evidence>
<sequence>MLKNTKTNGLYDFSRHSLVGINPSLCLNGGTTTPTPEEEAIYNSDEFRMFSFKIKRCTKMRSHDWTECPFAHRGEKARRRDPRKFNYAAVACPDFRSGDCRKGEICDYAHGVFEYWLHPAKYRTRACNAGRFCQRKVCFFAHTPEQLRCDNKYKCHFMYKARMEGSNGGGGGGRVGVIGIGIGSKGGESTSSAGLGYEWMMDGSSVEGESDFLKRLRELKIRDGDGVEGELRGLGGVDISDSDLPHIEWISELLA</sequence>
<dbReference type="PANTHER" id="PTHR14493:SF109">
    <property type="entry name" value="ZINC FINGER CCCH DOMAIN-CONTAINING PROTEIN 54"/>
    <property type="match status" value="1"/>
</dbReference>
<dbReference type="EMBL" id="JBBPBK010000175">
    <property type="protein sequence ID" value="KAK9266336.1"/>
    <property type="molecule type" value="Genomic_DNA"/>
</dbReference>
<proteinExistence type="predicted"/>
<evidence type="ECO:0000256" key="1">
    <source>
        <dbReference type="ARBA" id="ARBA00022723"/>
    </source>
</evidence>
<dbReference type="PANTHER" id="PTHR14493">
    <property type="entry name" value="UNKEMPT FAMILY MEMBER"/>
    <property type="match status" value="1"/>
</dbReference>
<feature type="zinc finger region" description="C3H1-type" evidence="5">
    <location>
        <begin position="86"/>
        <end position="113"/>
    </location>
</feature>
<keyword evidence="1 5" id="KW-0479">Metal-binding</keyword>
<dbReference type="GO" id="GO:0008270">
    <property type="term" value="F:zinc ion binding"/>
    <property type="evidence" value="ECO:0007669"/>
    <property type="project" value="UniProtKB-KW"/>
</dbReference>
<keyword evidence="2 5" id="KW-0863">Zinc-finger</keyword>
<dbReference type="InterPro" id="IPR045234">
    <property type="entry name" value="Unkempt-like"/>
</dbReference>
<keyword evidence="4" id="KW-0238">DNA-binding</keyword>
<dbReference type="PROSITE" id="PS50103">
    <property type="entry name" value="ZF_C3H1"/>
    <property type="match status" value="1"/>
</dbReference>
<dbReference type="SMART" id="SM00356">
    <property type="entry name" value="ZnF_C3H1"/>
    <property type="match status" value="2"/>
</dbReference>
<protein>
    <recommendedName>
        <fullName evidence="6">C3H1-type domain-containing protein</fullName>
    </recommendedName>
</protein>
<accession>A0AAP0N5W5</accession>
<gene>
    <name evidence="7" type="ORF">L1049_012667</name>
</gene>
<dbReference type="Gene3D" id="3.30.1370.210">
    <property type="match status" value="1"/>
</dbReference>
<evidence type="ECO:0000313" key="7">
    <source>
        <dbReference type="EMBL" id="KAK9266336.1"/>
    </source>
</evidence>
<dbReference type="Proteomes" id="UP001415857">
    <property type="component" value="Unassembled WGS sequence"/>
</dbReference>
<organism evidence="7 8">
    <name type="scientific">Liquidambar formosana</name>
    <name type="common">Formosan gum</name>
    <dbReference type="NCBI Taxonomy" id="63359"/>
    <lineage>
        <taxon>Eukaryota</taxon>
        <taxon>Viridiplantae</taxon>
        <taxon>Streptophyta</taxon>
        <taxon>Embryophyta</taxon>
        <taxon>Tracheophyta</taxon>
        <taxon>Spermatophyta</taxon>
        <taxon>Magnoliopsida</taxon>
        <taxon>eudicotyledons</taxon>
        <taxon>Gunneridae</taxon>
        <taxon>Pentapetalae</taxon>
        <taxon>Saxifragales</taxon>
        <taxon>Altingiaceae</taxon>
        <taxon>Liquidambar</taxon>
    </lineage>
</organism>
<dbReference type="GO" id="GO:0003677">
    <property type="term" value="F:DNA binding"/>
    <property type="evidence" value="ECO:0007669"/>
    <property type="project" value="UniProtKB-KW"/>
</dbReference>
<dbReference type="AlphaFoldDB" id="A0AAP0N5W5"/>
<evidence type="ECO:0000256" key="2">
    <source>
        <dbReference type="ARBA" id="ARBA00022771"/>
    </source>
</evidence>
<keyword evidence="3 5" id="KW-0862">Zinc</keyword>
<evidence type="ECO:0000256" key="5">
    <source>
        <dbReference type="PROSITE-ProRule" id="PRU00723"/>
    </source>
</evidence>
<feature type="domain" description="C3H1-type" evidence="6">
    <location>
        <begin position="86"/>
        <end position="113"/>
    </location>
</feature>
<evidence type="ECO:0000259" key="6">
    <source>
        <dbReference type="PROSITE" id="PS50103"/>
    </source>
</evidence>
<reference evidence="7 8" key="1">
    <citation type="journal article" date="2024" name="Plant J.">
        <title>Genome sequences and population genomics reveal climatic adaptation and genomic divergence between two closely related sweetgum species.</title>
        <authorList>
            <person name="Xu W.Q."/>
            <person name="Ren C.Q."/>
            <person name="Zhang X.Y."/>
            <person name="Comes H.P."/>
            <person name="Liu X.H."/>
            <person name="Li Y.G."/>
            <person name="Kettle C.J."/>
            <person name="Jalonen R."/>
            <person name="Gaisberger H."/>
            <person name="Ma Y.Z."/>
            <person name="Qiu Y.X."/>
        </authorList>
    </citation>
    <scope>NUCLEOTIDE SEQUENCE [LARGE SCALE GENOMIC DNA]</scope>
    <source>
        <strain evidence="7">Hangzhou</strain>
    </source>
</reference>
<dbReference type="InterPro" id="IPR057444">
    <property type="entry name" value="Znf-CCCH_AtC3H23-like"/>
</dbReference>
<name>A0AAP0N5W5_LIQFO</name>
<evidence type="ECO:0000256" key="4">
    <source>
        <dbReference type="ARBA" id="ARBA00023125"/>
    </source>
</evidence>
<dbReference type="Pfam" id="PF25512">
    <property type="entry name" value="zf-CCCH_AtC3H23"/>
    <property type="match status" value="1"/>
</dbReference>
<dbReference type="InterPro" id="IPR000571">
    <property type="entry name" value="Znf_CCCH"/>
</dbReference>